<organism evidence="2 3">
    <name type="scientific">Boletus edulis BED1</name>
    <dbReference type="NCBI Taxonomy" id="1328754"/>
    <lineage>
        <taxon>Eukaryota</taxon>
        <taxon>Fungi</taxon>
        <taxon>Dikarya</taxon>
        <taxon>Basidiomycota</taxon>
        <taxon>Agaricomycotina</taxon>
        <taxon>Agaricomycetes</taxon>
        <taxon>Agaricomycetidae</taxon>
        <taxon>Boletales</taxon>
        <taxon>Boletineae</taxon>
        <taxon>Boletaceae</taxon>
        <taxon>Boletoideae</taxon>
        <taxon>Boletus</taxon>
    </lineage>
</organism>
<keyword evidence="3" id="KW-1185">Reference proteome</keyword>
<feature type="signal peptide" evidence="1">
    <location>
        <begin position="1"/>
        <end position="25"/>
    </location>
</feature>
<accession>A0AAD4BRF9</accession>
<evidence type="ECO:0000313" key="2">
    <source>
        <dbReference type="EMBL" id="KAF8438012.1"/>
    </source>
</evidence>
<keyword evidence="1" id="KW-0732">Signal</keyword>
<gene>
    <name evidence="2" type="ORF">L210DRAFT_3545208</name>
</gene>
<reference evidence="2" key="1">
    <citation type="submission" date="2019-10" db="EMBL/GenBank/DDBJ databases">
        <authorList>
            <consortium name="DOE Joint Genome Institute"/>
            <person name="Kuo A."/>
            <person name="Miyauchi S."/>
            <person name="Kiss E."/>
            <person name="Drula E."/>
            <person name="Kohler A."/>
            <person name="Sanchez-Garcia M."/>
            <person name="Andreopoulos B."/>
            <person name="Barry K.W."/>
            <person name="Bonito G."/>
            <person name="Buee M."/>
            <person name="Carver A."/>
            <person name="Chen C."/>
            <person name="Cichocki N."/>
            <person name="Clum A."/>
            <person name="Culley D."/>
            <person name="Crous P.W."/>
            <person name="Fauchery L."/>
            <person name="Girlanda M."/>
            <person name="Hayes R."/>
            <person name="Keri Z."/>
            <person name="LaButti K."/>
            <person name="Lipzen A."/>
            <person name="Lombard V."/>
            <person name="Magnuson J."/>
            <person name="Maillard F."/>
            <person name="Morin E."/>
            <person name="Murat C."/>
            <person name="Nolan M."/>
            <person name="Ohm R."/>
            <person name="Pangilinan J."/>
            <person name="Pereira M."/>
            <person name="Perotto S."/>
            <person name="Peter M."/>
            <person name="Riley R."/>
            <person name="Sitrit Y."/>
            <person name="Stielow B."/>
            <person name="Szollosi G."/>
            <person name="Zifcakova L."/>
            <person name="Stursova M."/>
            <person name="Spatafora J.W."/>
            <person name="Tedersoo L."/>
            <person name="Vaario L.-M."/>
            <person name="Yamada A."/>
            <person name="Yan M."/>
            <person name="Wang P."/>
            <person name="Xu J."/>
            <person name="Bruns T."/>
            <person name="Baldrian P."/>
            <person name="Vilgalys R."/>
            <person name="Henrissat B."/>
            <person name="Grigoriev I.V."/>
            <person name="Hibbett D."/>
            <person name="Nagy L.G."/>
            <person name="Martin F.M."/>
        </authorList>
    </citation>
    <scope>NUCLEOTIDE SEQUENCE</scope>
    <source>
        <strain evidence="2">BED1</strain>
    </source>
</reference>
<feature type="chain" id="PRO_5042059863" description="Secreted protein" evidence="1">
    <location>
        <begin position="26"/>
        <end position="79"/>
    </location>
</feature>
<dbReference type="EMBL" id="WHUW01000017">
    <property type="protein sequence ID" value="KAF8438012.1"/>
    <property type="molecule type" value="Genomic_DNA"/>
</dbReference>
<proteinExistence type="predicted"/>
<reference evidence="2" key="2">
    <citation type="journal article" date="2020" name="Nat. Commun.">
        <title>Large-scale genome sequencing of mycorrhizal fungi provides insights into the early evolution of symbiotic traits.</title>
        <authorList>
            <person name="Miyauchi S."/>
            <person name="Kiss E."/>
            <person name="Kuo A."/>
            <person name="Drula E."/>
            <person name="Kohler A."/>
            <person name="Sanchez-Garcia M."/>
            <person name="Morin E."/>
            <person name="Andreopoulos B."/>
            <person name="Barry K.W."/>
            <person name="Bonito G."/>
            <person name="Buee M."/>
            <person name="Carver A."/>
            <person name="Chen C."/>
            <person name="Cichocki N."/>
            <person name="Clum A."/>
            <person name="Culley D."/>
            <person name="Crous P.W."/>
            <person name="Fauchery L."/>
            <person name="Girlanda M."/>
            <person name="Hayes R.D."/>
            <person name="Keri Z."/>
            <person name="LaButti K."/>
            <person name="Lipzen A."/>
            <person name="Lombard V."/>
            <person name="Magnuson J."/>
            <person name="Maillard F."/>
            <person name="Murat C."/>
            <person name="Nolan M."/>
            <person name="Ohm R.A."/>
            <person name="Pangilinan J."/>
            <person name="Pereira M.F."/>
            <person name="Perotto S."/>
            <person name="Peter M."/>
            <person name="Pfister S."/>
            <person name="Riley R."/>
            <person name="Sitrit Y."/>
            <person name="Stielow J.B."/>
            <person name="Szollosi G."/>
            <person name="Zifcakova L."/>
            <person name="Stursova M."/>
            <person name="Spatafora J.W."/>
            <person name="Tedersoo L."/>
            <person name="Vaario L.M."/>
            <person name="Yamada A."/>
            <person name="Yan M."/>
            <person name="Wang P."/>
            <person name="Xu J."/>
            <person name="Bruns T."/>
            <person name="Baldrian P."/>
            <person name="Vilgalys R."/>
            <person name="Dunand C."/>
            <person name="Henrissat B."/>
            <person name="Grigoriev I.V."/>
            <person name="Hibbett D."/>
            <person name="Nagy L.G."/>
            <person name="Martin F.M."/>
        </authorList>
    </citation>
    <scope>NUCLEOTIDE SEQUENCE</scope>
    <source>
        <strain evidence="2">BED1</strain>
    </source>
</reference>
<sequence>MRSVHRKTRLRLVGLLHLLHQRVASLEGLRRLHYLKRVHGGCEVGLLVFNMGTTASTRPIKLSTRVPSLGPLKRLTGIS</sequence>
<evidence type="ECO:0000256" key="1">
    <source>
        <dbReference type="SAM" id="SignalP"/>
    </source>
</evidence>
<evidence type="ECO:0008006" key="4">
    <source>
        <dbReference type="Google" id="ProtNLM"/>
    </source>
</evidence>
<evidence type="ECO:0000313" key="3">
    <source>
        <dbReference type="Proteomes" id="UP001194468"/>
    </source>
</evidence>
<name>A0AAD4BRF9_BOLED</name>
<comment type="caution">
    <text evidence="2">The sequence shown here is derived from an EMBL/GenBank/DDBJ whole genome shotgun (WGS) entry which is preliminary data.</text>
</comment>
<protein>
    <recommendedName>
        <fullName evidence="4">Secreted protein</fullName>
    </recommendedName>
</protein>
<dbReference type="AlphaFoldDB" id="A0AAD4BRF9"/>
<dbReference type="Proteomes" id="UP001194468">
    <property type="component" value="Unassembled WGS sequence"/>
</dbReference>